<sequence>MKPYTLDLFLNDVKNAGTPTDLSSLLDVNPITAKHLPSLQQSLQSYDDDQLESIIENIHFYNNDWPAFETMIQKYLVYVKNIDPWSLLNSIDLMIGFYSSLSVALNNKQFHTILFKSTFDITNLIIPLTKFVDAKIMQIENRVNNYPRLSYLSTIMLKIVNNIRASPALDDLGSNERKDTISVLMSVCISLCNLYIFIDSPILCNNVFSNMNVLRLDKRLISRSQLINYRFVLGKFHLGQSNYFLAYKHFMWCFQNIHRDISVRSLIKILKYLIPCGLLVGKVADIQVLRDLVQSDKGGLQIIEIYSPLITCYKAGDIKGFSDALRRNRSYFIGLCLYVGFLQRVRILILRNLILKVYKITGRLNFEDVRSALNVSCDPVQQNASSGSLSFYTITDQINDSFVQNVLVALVDGNLIRAKLTASKNIILSRTNPFPDIYDIYKLKYAQPGKEDWLD</sequence>
<keyword evidence="2" id="KW-1185">Reference proteome</keyword>
<proteinExistence type="predicted"/>
<dbReference type="EMBL" id="CABFWN010000004">
    <property type="protein sequence ID" value="VUG19079.1"/>
    <property type="molecule type" value="Genomic_DNA"/>
</dbReference>
<dbReference type="Gene3D" id="1.25.40.570">
    <property type="match status" value="1"/>
</dbReference>
<dbReference type="InterPro" id="IPR045114">
    <property type="entry name" value="Csn12-like"/>
</dbReference>
<protein>
    <submittedName>
        <fullName evidence="1">DEBR0S4_09956g1_1</fullName>
    </submittedName>
</protein>
<reference evidence="1 2" key="1">
    <citation type="submission" date="2019-07" db="EMBL/GenBank/DDBJ databases">
        <authorList>
            <person name="Friedrich A."/>
            <person name="Schacherer J."/>
        </authorList>
    </citation>
    <scope>NUCLEOTIDE SEQUENCE [LARGE SCALE GENOMIC DNA]</scope>
</reference>
<gene>
    <name evidence="1" type="ORF">DEBR0S4_09956G</name>
</gene>
<organism evidence="1 2">
    <name type="scientific">Dekkera bruxellensis</name>
    <name type="common">Brettanomyces custersii</name>
    <dbReference type="NCBI Taxonomy" id="5007"/>
    <lineage>
        <taxon>Eukaryota</taxon>
        <taxon>Fungi</taxon>
        <taxon>Dikarya</taxon>
        <taxon>Ascomycota</taxon>
        <taxon>Saccharomycotina</taxon>
        <taxon>Pichiomycetes</taxon>
        <taxon>Pichiales</taxon>
        <taxon>Pichiaceae</taxon>
        <taxon>Brettanomyces</taxon>
    </lineage>
</organism>
<dbReference type="AlphaFoldDB" id="A0A7D9CZU5"/>
<dbReference type="GO" id="GO:0006368">
    <property type="term" value="P:transcription elongation by RNA polymerase II"/>
    <property type="evidence" value="ECO:0007669"/>
    <property type="project" value="TreeGrafter"/>
</dbReference>
<dbReference type="SMART" id="SM00753">
    <property type="entry name" value="PAM"/>
    <property type="match status" value="1"/>
</dbReference>
<dbReference type="GO" id="GO:0070390">
    <property type="term" value="C:transcription export complex 2"/>
    <property type="evidence" value="ECO:0007669"/>
    <property type="project" value="TreeGrafter"/>
</dbReference>
<evidence type="ECO:0000313" key="2">
    <source>
        <dbReference type="Proteomes" id="UP000478008"/>
    </source>
</evidence>
<dbReference type="GO" id="GO:0003690">
    <property type="term" value="F:double-stranded DNA binding"/>
    <property type="evidence" value="ECO:0007669"/>
    <property type="project" value="InterPro"/>
</dbReference>
<accession>A0A7D9CZU5</accession>
<dbReference type="GO" id="GO:0016973">
    <property type="term" value="P:poly(A)+ mRNA export from nucleus"/>
    <property type="evidence" value="ECO:0007669"/>
    <property type="project" value="TreeGrafter"/>
</dbReference>
<name>A0A7D9CZU5_DEKBR</name>
<dbReference type="PANTHER" id="PTHR12732">
    <property type="entry name" value="UNCHARACTERIZED PROTEASOME COMPONENT REGION PCI-CONTAINING"/>
    <property type="match status" value="1"/>
</dbReference>
<dbReference type="GO" id="GO:0000973">
    <property type="term" value="P:post-transcriptional tethering of RNA polymerase II gene DNA at nuclear periphery"/>
    <property type="evidence" value="ECO:0007669"/>
    <property type="project" value="TreeGrafter"/>
</dbReference>
<dbReference type="GO" id="GO:0003723">
    <property type="term" value="F:RNA binding"/>
    <property type="evidence" value="ECO:0007669"/>
    <property type="project" value="InterPro"/>
</dbReference>
<dbReference type="Proteomes" id="UP000478008">
    <property type="component" value="Unassembled WGS sequence"/>
</dbReference>
<dbReference type="PANTHER" id="PTHR12732:SF8">
    <property type="entry name" value="NUCLEAR MRNA EXPORT PROTEIN THP1"/>
    <property type="match status" value="1"/>
</dbReference>
<evidence type="ECO:0000313" key="1">
    <source>
        <dbReference type="EMBL" id="VUG19079.1"/>
    </source>
</evidence>